<proteinExistence type="inferred from homology"/>
<dbReference type="PANTHER" id="PTHR38039:SF1">
    <property type="entry name" value="TOXIN YOEB"/>
    <property type="match status" value="1"/>
</dbReference>
<dbReference type="InterPro" id="IPR009614">
    <property type="entry name" value="YoeB_toxin"/>
</dbReference>
<evidence type="ECO:0000256" key="2">
    <source>
        <dbReference type="ARBA" id="ARBA00022649"/>
    </source>
</evidence>
<keyword evidence="5" id="KW-0378">Hydrolase</keyword>
<keyword evidence="4" id="KW-0255">Endonuclease</keyword>
<dbReference type="InterPro" id="IPR035093">
    <property type="entry name" value="RelE/ParE_toxin_dom_sf"/>
</dbReference>
<dbReference type="GO" id="GO:0016787">
    <property type="term" value="F:hydrolase activity"/>
    <property type="evidence" value="ECO:0007669"/>
    <property type="project" value="UniProtKB-KW"/>
</dbReference>
<evidence type="ECO:0000256" key="1">
    <source>
        <dbReference type="ARBA" id="ARBA00008172"/>
    </source>
</evidence>
<evidence type="ECO:0000256" key="7">
    <source>
        <dbReference type="ARBA" id="ARBA00050056"/>
    </source>
</evidence>
<evidence type="ECO:0000256" key="4">
    <source>
        <dbReference type="ARBA" id="ARBA00022759"/>
    </source>
</evidence>
<dbReference type="Gene3D" id="3.30.2310.20">
    <property type="entry name" value="RelE-like"/>
    <property type="match status" value="1"/>
</dbReference>
<dbReference type="GO" id="GO:0004519">
    <property type="term" value="F:endonuclease activity"/>
    <property type="evidence" value="ECO:0007669"/>
    <property type="project" value="UniProtKB-KW"/>
</dbReference>
<gene>
    <name evidence="8" type="ORF">BI308_03235</name>
</gene>
<protein>
    <recommendedName>
        <fullName evidence="7">Endoribonuclease YoeB</fullName>
    </recommendedName>
    <alternativeName>
        <fullName evidence="6">Putative mRNA interferase YoeB</fullName>
    </alternativeName>
</protein>
<organism evidence="8 9">
    <name type="scientific">Roseofilum reptotaenium AO1-A</name>
    <dbReference type="NCBI Taxonomy" id="1925591"/>
    <lineage>
        <taxon>Bacteria</taxon>
        <taxon>Bacillati</taxon>
        <taxon>Cyanobacteriota</taxon>
        <taxon>Cyanophyceae</taxon>
        <taxon>Desertifilales</taxon>
        <taxon>Desertifilaceae</taxon>
        <taxon>Roseofilum</taxon>
    </lineage>
</organism>
<accession>A0A1L9QX08</accession>
<keyword evidence="3" id="KW-0540">Nuclease</keyword>
<dbReference type="InterPro" id="IPR007712">
    <property type="entry name" value="RelE/ParE_toxin"/>
</dbReference>
<comment type="similarity">
    <text evidence="1">Belongs to the YoeB family.</text>
</comment>
<dbReference type="GO" id="GO:0006401">
    <property type="term" value="P:RNA catabolic process"/>
    <property type="evidence" value="ECO:0007669"/>
    <property type="project" value="InterPro"/>
</dbReference>
<evidence type="ECO:0000256" key="5">
    <source>
        <dbReference type="ARBA" id="ARBA00022801"/>
    </source>
</evidence>
<name>A0A1L9QX08_9CYAN</name>
<dbReference type="EMBL" id="MLAW01000003">
    <property type="protein sequence ID" value="OJJ27152.1"/>
    <property type="molecule type" value="Genomic_DNA"/>
</dbReference>
<dbReference type="Pfam" id="PF06769">
    <property type="entry name" value="YoeB_toxin"/>
    <property type="match status" value="1"/>
</dbReference>
<dbReference type="STRING" id="1925591.BI308_03235"/>
<comment type="caution">
    <text evidence="8">The sequence shown here is derived from an EMBL/GenBank/DDBJ whole genome shotgun (WGS) entry which is preliminary data.</text>
</comment>
<evidence type="ECO:0000313" key="9">
    <source>
        <dbReference type="Proteomes" id="UP000183940"/>
    </source>
</evidence>
<dbReference type="NCBIfam" id="TIGR02116">
    <property type="entry name" value="toxin_Txe_YoeB"/>
    <property type="match status" value="1"/>
</dbReference>
<dbReference type="NCBIfam" id="TIGR02385">
    <property type="entry name" value="RelE_StbE"/>
    <property type="match status" value="1"/>
</dbReference>
<sequence>MDEWEIVFTKQAEKDARKIASSGLGKQVTKILDVIKEDPSTTYPPYEKLSGDLQGYYSRRINIQHHLVYRILPEEKIIKAIRMWTHYEL</sequence>
<dbReference type="PANTHER" id="PTHR38039">
    <property type="entry name" value="TOXIN YOEB"/>
    <property type="match status" value="1"/>
</dbReference>
<dbReference type="Proteomes" id="UP000183940">
    <property type="component" value="Unassembled WGS sequence"/>
</dbReference>
<evidence type="ECO:0000313" key="8">
    <source>
        <dbReference type="EMBL" id="OJJ27152.1"/>
    </source>
</evidence>
<dbReference type="AlphaFoldDB" id="A0A1L9QX08"/>
<keyword evidence="2" id="KW-1277">Toxin-antitoxin system</keyword>
<evidence type="ECO:0000256" key="6">
    <source>
        <dbReference type="ARBA" id="ARBA00030388"/>
    </source>
</evidence>
<dbReference type="GO" id="GO:0045892">
    <property type="term" value="P:negative regulation of DNA-templated transcription"/>
    <property type="evidence" value="ECO:0007669"/>
    <property type="project" value="TreeGrafter"/>
</dbReference>
<evidence type="ECO:0000256" key="3">
    <source>
        <dbReference type="ARBA" id="ARBA00022722"/>
    </source>
</evidence>
<reference evidence="8" key="1">
    <citation type="submission" date="2016-10" db="EMBL/GenBank/DDBJ databases">
        <title>CRISPR-Cas defence system in Roseofilum reptotaenium: evidence of a bacteriophage-cyanobacterium arms race in the coral black band disease.</title>
        <authorList>
            <person name="Buerger P."/>
            <person name="Wood-Charlson E.M."/>
            <person name="Weynberg K.D."/>
            <person name="Willis B."/>
            <person name="Van Oppen M.J."/>
        </authorList>
    </citation>
    <scope>NUCLEOTIDE SEQUENCE [LARGE SCALE GENOMIC DNA]</scope>
    <source>
        <strain evidence="8">AO1-A</strain>
    </source>
</reference>
<keyword evidence="9" id="KW-1185">Reference proteome</keyword>
<dbReference type="SUPFAM" id="SSF143011">
    <property type="entry name" value="RelE-like"/>
    <property type="match status" value="1"/>
</dbReference>